<reference evidence="1" key="1">
    <citation type="submission" date="2021-06" db="EMBL/GenBank/DDBJ databases">
        <authorList>
            <person name="Kallberg Y."/>
            <person name="Tangrot J."/>
            <person name="Rosling A."/>
        </authorList>
    </citation>
    <scope>NUCLEOTIDE SEQUENCE</scope>
    <source>
        <strain evidence="1">IA702</strain>
    </source>
</reference>
<evidence type="ECO:0000313" key="1">
    <source>
        <dbReference type="EMBL" id="CAG8573316.1"/>
    </source>
</evidence>
<organism evidence="1 2">
    <name type="scientific">Paraglomus occultum</name>
    <dbReference type="NCBI Taxonomy" id="144539"/>
    <lineage>
        <taxon>Eukaryota</taxon>
        <taxon>Fungi</taxon>
        <taxon>Fungi incertae sedis</taxon>
        <taxon>Mucoromycota</taxon>
        <taxon>Glomeromycotina</taxon>
        <taxon>Glomeromycetes</taxon>
        <taxon>Paraglomerales</taxon>
        <taxon>Paraglomeraceae</taxon>
        <taxon>Paraglomus</taxon>
    </lineage>
</organism>
<dbReference type="Proteomes" id="UP000789572">
    <property type="component" value="Unassembled WGS sequence"/>
</dbReference>
<keyword evidence="2" id="KW-1185">Reference proteome</keyword>
<accession>A0A9N9BP93</accession>
<dbReference type="EMBL" id="CAJVPJ010001059">
    <property type="protein sequence ID" value="CAG8573316.1"/>
    <property type="molecule type" value="Genomic_DNA"/>
</dbReference>
<protein>
    <submittedName>
        <fullName evidence="1">7336_t:CDS:1</fullName>
    </submittedName>
</protein>
<proteinExistence type="predicted"/>
<sequence length="48" mass="5300">MSTISVGKLTFNFTCSLSIKYLGSVTDIVKFSRISTDLNKHVEGTTQM</sequence>
<evidence type="ECO:0000313" key="2">
    <source>
        <dbReference type="Proteomes" id="UP000789572"/>
    </source>
</evidence>
<name>A0A9N9BP93_9GLOM</name>
<dbReference type="AlphaFoldDB" id="A0A9N9BP93"/>
<gene>
    <name evidence="1" type="ORF">POCULU_LOCUS6106</name>
</gene>
<comment type="caution">
    <text evidence="1">The sequence shown here is derived from an EMBL/GenBank/DDBJ whole genome shotgun (WGS) entry which is preliminary data.</text>
</comment>